<dbReference type="Proteomes" id="UP000243081">
    <property type="component" value="Unassembled WGS sequence"/>
</dbReference>
<comment type="caution">
    <text evidence="2">The sequence shown here is derived from an EMBL/GenBank/DDBJ whole genome shotgun (WGS) entry which is preliminary data.</text>
</comment>
<evidence type="ECO:0000256" key="1">
    <source>
        <dbReference type="SAM" id="MobiDB-lite"/>
    </source>
</evidence>
<protein>
    <submittedName>
        <fullName evidence="2">Uncharacterized protein</fullName>
    </submittedName>
</protein>
<evidence type="ECO:0000313" key="3">
    <source>
        <dbReference type="Proteomes" id="UP000243081"/>
    </source>
</evidence>
<proteinExistence type="predicted"/>
<reference evidence="2 3" key="1">
    <citation type="submission" date="2016-03" db="EMBL/GenBank/DDBJ databases">
        <title>Fine-scale spatial genetic structure of a fungal parasite of coffee scale insects.</title>
        <authorList>
            <person name="Jackson D."/>
            <person name="Zemenick K.A."/>
            <person name="Malloure B."/>
            <person name="Quandt C.A."/>
            <person name="James T.Y."/>
        </authorList>
    </citation>
    <scope>NUCLEOTIDE SEQUENCE [LARGE SCALE GENOMIC DNA]</scope>
    <source>
        <strain evidence="2 3">UM487</strain>
    </source>
</reference>
<sequence length="111" mass="11757">MSASAIFVSWLATDAPPAVSTGDKCGNGQHCPLMQRQHGPYAHQTRHPRGAGPLQPPRSGQRHHRRPSSAAPCPSRTLAARRLSAAARPSRMASSTLAALPSSFKCIARLA</sequence>
<dbReference type="EMBL" id="LUKN01002131">
    <property type="protein sequence ID" value="OAQ99607.1"/>
    <property type="molecule type" value="Genomic_DNA"/>
</dbReference>
<keyword evidence="3" id="KW-1185">Reference proteome</keyword>
<dbReference type="AlphaFoldDB" id="A0A179IA99"/>
<organism evidence="2 3">
    <name type="scientific">Cordyceps confragosa</name>
    <name type="common">Lecanicillium lecanii</name>
    <dbReference type="NCBI Taxonomy" id="2714763"/>
    <lineage>
        <taxon>Eukaryota</taxon>
        <taxon>Fungi</taxon>
        <taxon>Dikarya</taxon>
        <taxon>Ascomycota</taxon>
        <taxon>Pezizomycotina</taxon>
        <taxon>Sordariomycetes</taxon>
        <taxon>Hypocreomycetidae</taxon>
        <taxon>Hypocreales</taxon>
        <taxon>Cordycipitaceae</taxon>
        <taxon>Akanthomyces</taxon>
    </lineage>
</organism>
<accession>A0A179IA99</accession>
<name>A0A179IA99_CORDF</name>
<feature type="compositionally biased region" description="Low complexity" evidence="1">
    <location>
        <begin position="74"/>
        <end position="94"/>
    </location>
</feature>
<gene>
    <name evidence="2" type="ORF">LLEC1_05264</name>
</gene>
<feature type="region of interest" description="Disordered" evidence="1">
    <location>
        <begin position="16"/>
        <end position="94"/>
    </location>
</feature>
<evidence type="ECO:0000313" key="2">
    <source>
        <dbReference type="EMBL" id="OAQ99607.1"/>
    </source>
</evidence>